<dbReference type="SUPFAM" id="SSF55729">
    <property type="entry name" value="Acyl-CoA N-acyltransferases (Nat)"/>
    <property type="match status" value="1"/>
</dbReference>
<dbReference type="EMBL" id="JAVREH010000007">
    <property type="protein sequence ID" value="MDT0261261.1"/>
    <property type="molecule type" value="Genomic_DNA"/>
</dbReference>
<keyword evidence="2" id="KW-0012">Acyltransferase</keyword>
<dbReference type="Proteomes" id="UP001183176">
    <property type="component" value="Unassembled WGS sequence"/>
</dbReference>
<keyword evidence="1" id="KW-0808">Transferase</keyword>
<evidence type="ECO:0000259" key="3">
    <source>
        <dbReference type="PROSITE" id="PS51186"/>
    </source>
</evidence>
<comment type="caution">
    <text evidence="4">The sequence shown here is derived from an EMBL/GenBank/DDBJ whole genome shotgun (WGS) entry which is preliminary data.</text>
</comment>
<dbReference type="RefSeq" id="WP_311422418.1">
    <property type="nucleotide sequence ID" value="NZ_JAVREH010000007.1"/>
</dbReference>
<protein>
    <submittedName>
        <fullName evidence="4">GNAT family N-acetyltransferase</fullName>
    </submittedName>
</protein>
<dbReference type="InterPro" id="IPR050832">
    <property type="entry name" value="Bact_Acetyltransf"/>
</dbReference>
<organism evidence="4 5">
    <name type="scientific">Jatrophihabitans lederbergiae</name>
    <dbReference type="NCBI Taxonomy" id="3075547"/>
    <lineage>
        <taxon>Bacteria</taxon>
        <taxon>Bacillati</taxon>
        <taxon>Actinomycetota</taxon>
        <taxon>Actinomycetes</taxon>
        <taxon>Jatrophihabitantales</taxon>
        <taxon>Jatrophihabitantaceae</taxon>
        <taxon>Jatrophihabitans</taxon>
    </lineage>
</organism>
<dbReference type="InterPro" id="IPR016181">
    <property type="entry name" value="Acyl_CoA_acyltransferase"/>
</dbReference>
<sequence length="195" mass="21073">MSRGNVRVRPAATSDISELTALSVDHGLADHLGRRGRKTDTTSMADRYVSLLGDPDRLVLVAVDEATDNLVGFAVLVEERVGVLTPTATLYISHLLVAPSYRKRGAGRALLTAAVRHAEDREVGHVVVGVQAAARDANRYLARLGFAPLVVRRIASVQTLRRSLSIVDSLDRVALRRRRTTVRGVLPGRVVGRGA</sequence>
<evidence type="ECO:0000256" key="2">
    <source>
        <dbReference type="ARBA" id="ARBA00023315"/>
    </source>
</evidence>
<dbReference type="Pfam" id="PF00583">
    <property type="entry name" value="Acetyltransf_1"/>
    <property type="match status" value="1"/>
</dbReference>
<dbReference type="InterPro" id="IPR000182">
    <property type="entry name" value="GNAT_dom"/>
</dbReference>
<evidence type="ECO:0000313" key="5">
    <source>
        <dbReference type="Proteomes" id="UP001183176"/>
    </source>
</evidence>
<accession>A0ABU2J935</accession>
<keyword evidence="5" id="KW-1185">Reference proteome</keyword>
<reference evidence="5" key="1">
    <citation type="submission" date="2023-07" db="EMBL/GenBank/DDBJ databases">
        <title>30 novel species of actinomycetes from the DSMZ collection.</title>
        <authorList>
            <person name="Nouioui I."/>
        </authorList>
    </citation>
    <scope>NUCLEOTIDE SEQUENCE [LARGE SCALE GENOMIC DNA]</scope>
    <source>
        <strain evidence="5">DSM 44399</strain>
    </source>
</reference>
<evidence type="ECO:0000256" key="1">
    <source>
        <dbReference type="ARBA" id="ARBA00022679"/>
    </source>
</evidence>
<dbReference type="PANTHER" id="PTHR43877">
    <property type="entry name" value="AMINOALKYLPHOSPHONATE N-ACETYLTRANSFERASE-RELATED-RELATED"/>
    <property type="match status" value="1"/>
</dbReference>
<dbReference type="PROSITE" id="PS51186">
    <property type="entry name" value="GNAT"/>
    <property type="match status" value="1"/>
</dbReference>
<dbReference type="Gene3D" id="3.40.630.30">
    <property type="match status" value="1"/>
</dbReference>
<dbReference type="CDD" id="cd04301">
    <property type="entry name" value="NAT_SF"/>
    <property type="match status" value="1"/>
</dbReference>
<feature type="domain" description="N-acetyltransferase" evidence="3">
    <location>
        <begin position="6"/>
        <end position="167"/>
    </location>
</feature>
<evidence type="ECO:0000313" key="4">
    <source>
        <dbReference type="EMBL" id="MDT0261261.1"/>
    </source>
</evidence>
<name>A0ABU2J935_9ACTN</name>
<proteinExistence type="predicted"/>
<gene>
    <name evidence="4" type="ORF">RM423_07615</name>
</gene>